<keyword evidence="8" id="KW-1185">Reference proteome</keyword>
<evidence type="ECO:0000256" key="5">
    <source>
        <dbReference type="SAM" id="MobiDB-lite"/>
    </source>
</evidence>
<evidence type="ECO:0000313" key="7">
    <source>
        <dbReference type="EMBL" id="MBO4164418.1"/>
    </source>
</evidence>
<reference evidence="7 8" key="1">
    <citation type="submission" date="2021-03" db="EMBL/GenBank/DDBJ databases">
        <authorList>
            <person name="Lee D.-H."/>
        </authorList>
    </citation>
    <scope>NUCLEOTIDE SEQUENCE [LARGE SCALE GENOMIC DNA]</scope>
    <source>
        <strain evidence="7 8">MMS20-R2-23</strain>
    </source>
</reference>
<gene>
    <name evidence="7" type="ORF">JQN83_26925</name>
</gene>
<evidence type="ECO:0000259" key="6">
    <source>
        <dbReference type="Pfam" id="PF08281"/>
    </source>
</evidence>
<evidence type="ECO:0000256" key="1">
    <source>
        <dbReference type="ARBA" id="ARBA00010641"/>
    </source>
</evidence>
<sequence>MYRLARQQLARRNAVPVQMDSLEQHHDTEEHTADPGRDLDQKLDLLAALRRLPTRQREAVVLTEVCDLDQSTAAEILGISVSALKTHKARGLRTLYERLAGRMAGARPDLDGGNLT</sequence>
<dbReference type="Gene3D" id="1.10.10.10">
    <property type="entry name" value="Winged helix-like DNA-binding domain superfamily/Winged helix DNA-binding domain"/>
    <property type="match status" value="1"/>
</dbReference>
<evidence type="ECO:0000256" key="3">
    <source>
        <dbReference type="ARBA" id="ARBA00023082"/>
    </source>
</evidence>
<dbReference type="InterPro" id="IPR013324">
    <property type="entry name" value="RNA_pol_sigma_r3/r4-like"/>
</dbReference>
<organism evidence="7 8">
    <name type="scientific">Micromonospora antibiotica</name>
    <dbReference type="NCBI Taxonomy" id="2807623"/>
    <lineage>
        <taxon>Bacteria</taxon>
        <taxon>Bacillati</taxon>
        <taxon>Actinomycetota</taxon>
        <taxon>Actinomycetes</taxon>
        <taxon>Micromonosporales</taxon>
        <taxon>Micromonosporaceae</taxon>
        <taxon>Micromonospora</taxon>
    </lineage>
</organism>
<dbReference type="RefSeq" id="WP_208569957.1">
    <property type="nucleotide sequence ID" value="NZ_JAGFWR010000024.1"/>
</dbReference>
<keyword evidence="3" id="KW-0731">Sigma factor</keyword>
<dbReference type="InterPro" id="IPR036388">
    <property type="entry name" value="WH-like_DNA-bd_sf"/>
</dbReference>
<keyword evidence="2" id="KW-0805">Transcription regulation</keyword>
<evidence type="ECO:0000313" key="8">
    <source>
        <dbReference type="Proteomes" id="UP000671399"/>
    </source>
</evidence>
<dbReference type="Pfam" id="PF08281">
    <property type="entry name" value="Sigma70_r4_2"/>
    <property type="match status" value="1"/>
</dbReference>
<feature type="compositionally biased region" description="Basic and acidic residues" evidence="5">
    <location>
        <begin position="22"/>
        <end position="39"/>
    </location>
</feature>
<keyword evidence="4" id="KW-0804">Transcription</keyword>
<evidence type="ECO:0000256" key="4">
    <source>
        <dbReference type="ARBA" id="ARBA00023163"/>
    </source>
</evidence>
<name>A0ABS3VFN4_9ACTN</name>
<accession>A0ABS3VFN4</accession>
<dbReference type="SUPFAM" id="SSF88659">
    <property type="entry name" value="Sigma3 and sigma4 domains of RNA polymerase sigma factors"/>
    <property type="match status" value="1"/>
</dbReference>
<dbReference type="InterPro" id="IPR013249">
    <property type="entry name" value="RNA_pol_sigma70_r4_t2"/>
</dbReference>
<feature type="region of interest" description="Disordered" evidence="5">
    <location>
        <begin position="15"/>
        <end position="39"/>
    </location>
</feature>
<feature type="domain" description="RNA polymerase sigma factor 70 region 4 type 2" evidence="6">
    <location>
        <begin position="44"/>
        <end position="95"/>
    </location>
</feature>
<comment type="similarity">
    <text evidence="1">Belongs to the sigma-70 factor family. ECF subfamily.</text>
</comment>
<proteinExistence type="inferred from homology"/>
<comment type="caution">
    <text evidence="7">The sequence shown here is derived from an EMBL/GenBank/DDBJ whole genome shotgun (WGS) entry which is preliminary data.</text>
</comment>
<protein>
    <recommendedName>
        <fullName evidence="6">RNA polymerase sigma factor 70 region 4 type 2 domain-containing protein</fullName>
    </recommendedName>
</protein>
<dbReference type="Proteomes" id="UP000671399">
    <property type="component" value="Unassembled WGS sequence"/>
</dbReference>
<dbReference type="EMBL" id="JAGFWR010000024">
    <property type="protein sequence ID" value="MBO4164418.1"/>
    <property type="molecule type" value="Genomic_DNA"/>
</dbReference>
<evidence type="ECO:0000256" key="2">
    <source>
        <dbReference type="ARBA" id="ARBA00023015"/>
    </source>
</evidence>